<dbReference type="Proteomes" id="UP000244929">
    <property type="component" value="Chromosome"/>
</dbReference>
<dbReference type="KEGG" id="falb:HYN59_00010"/>
<feature type="active site" description="Nucleophile" evidence="5">
    <location>
        <position position="8"/>
    </location>
</feature>
<dbReference type="RefSeq" id="WP_108776311.1">
    <property type="nucleotide sequence ID" value="NZ_CP029186.1"/>
</dbReference>
<dbReference type="PANTHER" id="PTHR11717">
    <property type="entry name" value="LOW MOLECULAR WEIGHT PROTEIN TYROSINE PHOSPHATASE"/>
    <property type="match status" value="1"/>
</dbReference>
<dbReference type="CDD" id="cd16343">
    <property type="entry name" value="LMWPTP"/>
    <property type="match status" value="1"/>
</dbReference>
<dbReference type="OrthoDB" id="9784339at2"/>
<evidence type="ECO:0000313" key="7">
    <source>
        <dbReference type="EMBL" id="AWH83595.1"/>
    </source>
</evidence>
<feature type="domain" description="Phosphotyrosine protein phosphatase I" evidence="6">
    <location>
        <begin position="2"/>
        <end position="148"/>
    </location>
</feature>
<dbReference type="EC" id="3.1.3.48" evidence="2"/>
<dbReference type="PRINTS" id="PR00719">
    <property type="entry name" value="LMWPTPASE"/>
</dbReference>
<keyword evidence="4" id="KW-0904">Protein phosphatase</keyword>
<evidence type="ECO:0000256" key="4">
    <source>
        <dbReference type="ARBA" id="ARBA00022912"/>
    </source>
</evidence>
<proteinExistence type="inferred from homology"/>
<dbReference type="GO" id="GO:0004725">
    <property type="term" value="F:protein tyrosine phosphatase activity"/>
    <property type="evidence" value="ECO:0007669"/>
    <property type="project" value="UniProtKB-EC"/>
</dbReference>
<protein>
    <recommendedName>
        <fullName evidence="2">protein-tyrosine-phosphatase</fullName>
        <ecNumber evidence="2">3.1.3.48</ecNumber>
    </recommendedName>
</protein>
<dbReference type="AlphaFoldDB" id="A0A2S1QT70"/>
<evidence type="ECO:0000256" key="2">
    <source>
        <dbReference type="ARBA" id="ARBA00013064"/>
    </source>
</evidence>
<evidence type="ECO:0000256" key="5">
    <source>
        <dbReference type="PIRSR" id="PIRSR617867-1"/>
    </source>
</evidence>
<comment type="similarity">
    <text evidence="1">Belongs to the low molecular weight phosphotyrosine protein phosphatase family.</text>
</comment>
<feature type="active site" description="Proton donor" evidence="5">
    <location>
        <position position="122"/>
    </location>
</feature>
<evidence type="ECO:0000259" key="6">
    <source>
        <dbReference type="SMART" id="SM00226"/>
    </source>
</evidence>
<dbReference type="InterPro" id="IPR017867">
    <property type="entry name" value="Tyr_phospatase_low_mol_wt"/>
</dbReference>
<dbReference type="InterPro" id="IPR036196">
    <property type="entry name" value="Ptyr_pPase_sf"/>
</dbReference>
<evidence type="ECO:0000256" key="3">
    <source>
        <dbReference type="ARBA" id="ARBA00022801"/>
    </source>
</evidence>
<evidence type="ECO:0000256" key="1">
    <source>
        <dbReference type="ARBA" id="ARBA00011063"/>
    </source>
</evidence>
<name>A0A2S1QT70_9FLAO</name>
<dbReference type="InterPro" id="IPR023485">
    <property type="entry name" value="Ptyr_pPase"/>
</dbReference>
<dbReference type="Pfam" id="PF01451">
    <property type="entry name" value="LMWPc"/>
    <property type="match status" value="1"/>
</dbReference>
<dbReference type="SUPFAM" id="SSF52788">
    <property type="entry name" value="Phosphotyrosine protein phosphatases I"/>
    <property type="match status" value="1"/>
</dbReference>
<keyword evidence="8" id="KW-1185">Reference proteome</keyword>
<organism evidence="7 8">
    <name type="scientific">Flavobacterium album</name>
    <dbReference type="NCBI Taxonomy" id="2175091"/>
    <lineage>
        <taxon>Bacteria</taxon>
        <taxon>Pseudomonadati</taxon>
        <taxon>Bacteroidota</taxon>
        <taxon>Flavobacteriia</taxon>
        <taxon>Flavobacteriales</taxon>
        <taxon>Flavobacteriaceae</taxon>
        <taxon>Flavobacterium</taxon>
    </lineage>
</organism>
<dbReference type="Gene3D" id="3.40.50.2300">
    <property type="match status" value="1"/>
</dbReference>
<sequence>MVRILMVCLGNICRSPLAEGILQSKLPTDKFFVDSAGTGDWHVGHQPDKRSILTAKNRGLDISCQKGRQIKVSDFEEFDHIYVMDSSNFRDVIRLAPNADAKAKVKLMMDEIFPGQKVDVPDPYYGGQGGFDKVYDMLDEACELVAQKLLKEHA</sequence>
<dbReference type="PANTHER" id="PTHR11717:SF7">
    <property type="entry name" value="LOW MOLECULAR WEIGHT PHOSPHOTYROSINE PROTEIN PHOSPHATASE"/>
    <property type="match status" value="1"/>
</dbReference>
<dbReference type="SMART" id="SM00226">
    <property type="entry name" value="LMWPc"/>
    <property type="match status" value="1"/>
</dbReference>
<reference evidence="7 8" key="1">
    <citation type="submission" date="2018-04" db="EMBL/GenBank/DDBJ databases">
        <title>Genome sequencing of Flavobacterium sp. HYN0059.</title>
        <authorList>
            <person name="Yi H."/>
            <person name="Baek C."/>
        </authorList>
    </citation>
    <scope>NUCLEOTIDE SEQUENCE [LARGE SCALE GENOMIC DNA]</scope>
    <source>
        <strain evidence="7 8">HYN0059</strain>
    </source>
</reference>
<evidence type="ECO:0000313" key="8">
    <source>
        <dbReference type="Proteomes" id="UP000244929"/>
    </source>
</evidence>
<feature type="active site" evidence="5">
    <location>
        <position position="14"/>
    </location>
</feature>
<accession>A0A2S1QT70</accession>
<gene>
    <name evidence="7" type="ORF">HYN59_00010</name>
</gene>
<dbReference type="InterPro" id="IPR050438">
    <property type="entry name" value="LMW_PTPase"/>
</dbReference>
<keyword evidence="3" id="KW-0378">Hydrolase</keyword>
<dbReference type="EMBL" id="CP029186">
    <property type="protein sequence ID" value="AWH83595.1"/>
    <property type="molecule type" value="Genomic_DNA"/>
</dbReference>